<dbReference type="eggNOG" id="COG0582">
    <property type="taxonomic scope" value="Bacteria"/>
</dbReference>
<reference evidence="1 2" key="1">
    <citation type="journal article" date="2012" name="BMC Genomics">
        <title>Complete genome sequence of Saccharothrix espanaensis DSM 44229T and comparison to the other completely sequenced Pseudonocardiaceae.</title>
        <authorList>
            <person name="Strobel T."/>
            <person name="Al-Dilaimi A."/>
            <person name="Blom J."/>
            <person name="Gessner A."/>
            <person name="Kalinowski J."/>
            <person name="Luzhetska M."/>
            <person name="Puhler A."/>
            <person name="Szczepanowski R."/>
            <person name="Bechthold A."/>
            <person name="Ruckert C."/>
        </authorList>
    </citation>
    <scope>NUCLEOTIDE SEQUENCE [LARGE SCALE GENOMIC DNA]</scope>
    <source>
        <strain evidence="2">ATCC 51144 / DSM 44229 / JCM 9112 / NBRC 15066 / NRRL 15764</strain>
    </source>
</reference>
<dbReference type="EMBL" id="HE804045">
    <property type="protein sequence ID" value="CCH32160.1"/>
    <property type="molecule type" value="Genomic_DNA"/>
</dbReference>
<sequence length="103" mass="11582">MPRSRTWGLGSCGRPCGTSCRHEHACLRCAQLHVNPKMLPRLDELESDLEERKARAASEGWLGEIEGIDRTLQCLRDKRADALRLTRITRQVDLGMPAISTGR</sequence>
<evidence type="ECO:0000313" key="1">
    <source>
        <dbReference type="EMBL" id="CCH32160.1"/>
    </source>
</evidence>
<dbReference type="Proteomes" id="UP000006281">
    <property type="component" value="Chromosome"/>
</dbReference>
<dbReference type="PATRIC" id="fig|1179773.3.peg.4904"/>
<gene>
    <name evidence="1" type="ordered locus">BN6_48890</name>
</gene>
<dbReference type="AlphaFoldDB" id="K0JWG3"/>
<accession>K0JWG3</accession>
<proteinExistence type="predicted"/>
<dbReference type="HOGENOM" id="CLU_178548_0_0_11"/>
<dbReference type="KEGG" id="sesp:BN6_48890"/>
<name>K0JWG3_SACES</name>
<organism evidence="1 2">
    <name type="scientific">Saccharothrix espanaensis (strain ATCC 51144 / DSM 44229 / JCM 9112 / NBRC 15066 / NRRL 15764)</name>
    <dbReference type="NCBI Taxonomy" id="1179773"/>
    <lineage>
        <taxon>Bacteria</taxon>
        <taxon>Bacillati</taxon>
        <taxon>Actinomycetota</taxon>
        <taxon>Actinomycetes</taxon>
        <taxon>Pseudonocardiales</taxon>
        <taxon>Pseudonocardiaceae</taxon>
        <taxon>Saccharothrix</taxon>
    </lineage>
</organism>
<keyword evidence="2" id="KW-1185">Reference proteome</keyword>
<evidence type="ECO:0000313" key="2">
    <source>
        <dbReference type="Proteomes" id="UP000006281"/>
    </source>
</evidence>
<evidence type="ECO:0008006" key="3">
    <source>
        <dbReference type="Google" id="ProtNLM"/>
    </source>
</evidence>
<protein>
    <recommendedName>
        <fullName evidence="3">Recombinase</fullName>
    </recommendedName>
</protein>